<name>A0A2P2PAQ5_RHIMU</name>
<proteinExistence type="predicted"/>
<feature type="transmembrane region" description="Helical" evidence="1">
    <location>
        <begin position="6"/>
        <end position="23"/>
    </location>
</feature>
<dbReference type="EMBL" id="GGEC01071352">
    <property type="protein sequence ID" value="MBX51836.1"/>
    <property type="molecule type" value="Transcribed_RNA"/>
</dbReference>
<evidence type="ECO:0000256" key="1">
    <source>
        <dbReference type="SAM" id="Phobius"/>
    </source>
</evidence>
<organism evidence="2">
    <name type="scientific">Rhizophora mucronata</name>
    <name type="common">Asiatic mangrove</name>
    <dbReference type="NCBI Taxonomy" id="61149"/>
    <lineage>
        <taxon>Eukaryota</taxon>
        <taxon>Viridiplantae</taxon>
        <taxon>Streptophyta</taxon>
        <taxon>Embryophyta</taxon>
        <taxon>Tracheophyta</taxon>
        <taxon>Spermatophyta</taxon>
        <taxon>Magnoliopsida</taxon>
        <taxon>eudicotyledons</taxon>
        <taxon>Gunneridae</taxon>
        <taxon>Pentapetalae</taxon>
        <taxon>rosids</taxon>
        <taxon>fabids</taxon>
        <taxon>Malpighiales</taxon>
        <taxon>Rhizophoraceae</taxon>
        <taxon>Rhizophora</taxon>
    </lineage>
</organism>
<dbReference type="AlphaFoldDB" id="A0A2P2PAQ5"/>
<keyword evidence="1" id="KW-0812">Transmembrane</keyword>
<evidence type="ECO:0000313" key="2">
    <source>
        <dbReference type="EMBL" id="MBX51836.1"/>
    </source>
</evidence>
<sequence length="25" mass="2682">MGQGTPVALVFIIIFIIFSLTGSQE</sequence>
<accession>A0A2P2PAQ5</accession>
<protein>
    <submittedName>
        <fullName evidence="2">Uncharacterized protein</fullName>
    </submittedName>
</protein>
<reference evidence="2" key="1">
    <citation type="submission" date="2018-02" db="EMBL/GenBank/DDBJ databases">
        <title>Rhizophora mucronata_Transcriptome.</title>
        <authorList>
            <person name="Meera S.P."/>
            <person name="Sreeshan A."/>
            <person name="Augustine A."/>
        </authorList>
    </citation>
    <scope>NUCLEOTIDE SEQUENCE</scope>
    <source>
        <tissue evidence="2">Leaf</tissue>
    </source>
</reference>
<keyword evidence="1" id="KW-1133">Transmembrane helix</keyword>
<keyword evidence="1" id="KW-0472">Membrane</keyword>